<evidence type="ECO:0000256" key="1">
    <source>
        <dbReference type="SAM" id="Phobius"/>
    </source>
</evidence>
<keyword evidence="1" id="KW-1133">Transmembrane helix</keyword>
<feature type="transmembrane region" description="Helical" evidence="1">
    <location>
        <begin position="77"/>
        <end position="94"/>
    </location>
</feature>
<evidence type="ECO:0000313" key="2">
    <source>
        <dbReference type="EMBL" id="CAL8132958.1"/>
    </source>
</evidence>
<proteinExistence type="predicted"/>
<gene>
    <name evidence="2" type="ORF">ODALV1_LOCUS24843</name>
</gene>
<comment type="caution">
    <text evidence="2">The sequence shown here is derived from an EMBL/GenBank/DDBJ whole genome shotgun (WGS) entry which is preliminary data.</text>
</comment>
<evidence type="ECO:0000313" key="3">
    <source>
        <dbReference type="Proteomes" id="UP001642540"/>
    </source>
</evidence>
<name>A0ABP1RQ39_9HEXA</name>
<feature type="transmembrane region" description="Helical" evidence="1">
    <location>
        <begin position="41"/>
        <end position="57"/>
    </location>
</feature>
<keyword evidence="3" id="KW-1185">Reference proteome</keyword>
<sequence>MDKDKTGSMINCLKILPLNLDCCTGTHCDLSDHYARLNSELWLLFVMTVSISVKQVYEMYSSTTLLDYFKQLENIGQWTVVVIVFLASIPIFRVDGNWTVGIYEWEYQTSSVY</sequence>
<keyword evidence="1" id="KW-0472">Membrane</keyword>
<organism evidence="2 3">
    <name type="scientific">Orchesella dallaii</name>
    <dbReference type="NCBI Taxonomy" id="48710"/>
    <lineage>
        <taxon>Eukaryota</taxon>
        <taxon>Metazoa</taxon>
        <taxon>Ecdysozoa</taxon>
        <taxon>Arthropoda</taxon>
        <taxon>Hexapoda</taxon>
        <taxon>Collembola</taxon>
        <taxon>Entomobryomorpha</taxon>
        <taxon>Entomobryoidea</taxon>
        <taxon>Orchesellidae</taxon>
        <taxon>Orchesellinae</taxon>
        <taxon>Orchesella</taxon>
    </lineage>
</organism>
<accession>A0ABP1RQ39</accession>
<reference evidence="2 3" key="1">
    <citation type="submission" date="2024-08" db="EMBL/GenBank/DDBJ databases">
        <authorList>
            <person name="Cucini C."/>
            <person name="Frati F."/>
        </authorList>
    </citation>
    <scope>NUCLEOTIDE SEQUENCE [LARGE SCALE GENOMIC DNA]</scope>
</reference>
<dbReference type="EMBL" id="CAXLJM020000095">
    <property type="protein sequence ID" value="CAL8132958.1"/>
    <property type="molecule type" value="Genomic_DNA"/>
</dbReference>
<dbReference type="Proteomes" id="UP001642540">
    <property type="component" value="Unassembled WGS sequence"/>
</dbReference>
<protein>
    <submittedName>
        <fullName evidence="2">Uncharacterized protein</fullName>
    </submittedName>
</protein>
<keyword evidence="1" id="KW-0812">Transmembrane</keyword>